<sequence>MRVAAADYADPASLDAAFAGAEQVLIVSVVEGDRVALHRNAIEAAERAGVRHVVYTSAPYADTTSMLLAADHRGTEEVLAASGLTVTVLRNAWYVENYTGRVDTLREHGLVGAAGEGRVSIALRREYAEAAAAVLLDPAERGRVHELGGEPVTLEQVAAAISAATGETITYTDLPVEGFRDVLAGSGMPDPLPTIFADVDRAIRDGEPGRRPRRAHRIGRPPPDAARRRGARGAAGLTPVGGGP</sequence>
<protein>
    <recommendedName>
        <fullName evidence="2">NmrA-like domain-containing protein</fullName>
    </recommendedName>
</protein>
<accession>A0ABQ6JGC0</accession>
<dbReference type="InterPro" id="IPR036291">
    <property type="entry name" value="NAD(P)-bd_dom_sf"/>
</dbReference>
<evidence type="ECO:0000259" key="2">
    <source>
        <dbReference type="Pfam" id="PF05368"/>
    </source>
</evidence>
<dbReference type="Gene3D" id="3.40.50.720">
    <property type="entry name" value="NAD(P)-binding Rossmann-like Domain"/>
    <property type="match status" value="1"/>
</dbReference>
<dbReference type="InterPro" id="IPR008030">
    <property type="entry name" value="NmrA-like"/>
</dbReference>
<keyword evidence="4" id="KW-1185">Reference proteome</keyword>
<evidence type="ECO:0000313" key="4">
    <source>
        <dbReference type="Proteomes" id="UP001157017"/>
    </source>
</evidence>
<dbReference type="Gene3D" id="3.90.25.10">
    <property type="entry name" value="UDP-galactose 4-epimerase, domain 1"/>
    <property type="match status" value="1"/>
</dbReference>
<dbReference type="PANTHER" id="PTHR47129">
    <property type="entry name" value="QUINONE OXIDOREDUCTASE 2"/>
    <property type="match status" value="1"/>
</dbReference>
<proteinExistence type="predicted"/>
<dbReference type="InterPro" id="IPR052718">
    <property type="entry name" value="NmrA-type_oxidoreductase"/>
</dbReference>
<feature type="domain" description="NmrA-like" evidence="2">
    <location>
        <begin position="3"/>
        <end position="190"/>
    </location>
</feature>
<reference evidence="4" key="1">
    <citation type="journal article" date="2019" name="Int. J. Syst. Evol. Microbiol.">
        <title>The Global Catalogue of Microorganisms (GCM) 10K type strain sequencing project: providing services to taxonomists for standard genome sequencing and annotation.</title>
        <authorList>
            <consortium name="The Broad Institute Genomics Platform"/>
            <consortium name="The Broad Institute Genome Sequencing Center for Infectious Disease"/>
            <person name="Wu L."/>
            <person name="Ma J."/>
        </authorList>
    </citation>
    <scope>NUCLEOTIDE SEQUENCE [LARGE SCALE GENOMIC DNA]</scope>
    <source>
        <strain evidence="4">NBRC 108730</strain>
    </source>
</reference>
<organism evidence="3 4">
    <name type="scientific">Angustibacter aerolatus</name>
    <dbReference type="NCBI Taxonomy" id="1162965"/>
    <lineage>
        <taxon>Bacteria</taxon>
        <taxon>Bacillati</taxon>
        <taxon>Actinomycetota</taxon>
        <taxon>Actinomycetes</taxon>
        <taxon>Kineosporiales</taxon>
        <taxon>Kineosporiaceae</taxon>
    </lineage>
</organism>
<dbReference type="Pfam" id="PF05368">
    <property type="entry name" value="NmrA"/>
    <property type="match status" value="1"/>
</dbReference>
<evidence type="ECO:0000256" key="1">
    <source>
        <dbReference type="SAM" id="MobiDB-lite"/>
    </source>
</evidence>
<comment type="caution">
    <text evidence="3">The sequence shown here is derived from an EMBL/GenBank/DDBJ whole genome shotgun (WGS) entry which is preliminary data.</text>
</comment>
<dbReference type="SUPFAM" id="SSF51735">
    <property type="entry name" value="NAD(P)-binding Rossmann-fold domains"/>
    <property type="match status" value="1"/>
</dbReference>
<feature type="region of interest" description="Disordered" evidence="1">
    <location>
        <begin position="204"/>
        <end position="244"/>
    </location>
</feature>
<dbReference type="Proteomes" id="UP001157017">
    <property type="component" value="Unassembled WGS sequence"/>
</dbReference>
<gene>
    <name evidence="3" type="ORF">GCM10025868_24830</name>
</gene>
<dbReference type="EMBL" id="BSUZ01000001">
    <property type="protein sequence ID" value="GMA87233.1"/>
    <property type="molecule type" value="Genomic_DNA"/>
</dbReference>
<evidence type="ECO:0000313" key="3">
    <source>
        <dbReference type="EMBL" id="GMA87233.1"/>
    </source>
</evidence>
<name>A0ABQ6JGC0_9ACTN</name>
<dbReference type="PANTHER" id="PTHR47129:SF1">
    <property type="entry name" value="NMRA-LIKE DOMAIN-CONTAINING PROTEIN"/>
    <property type="match status" value="1"/>
</dbReference>